<dbReference type="EMBL" id="SRPY01000473">
    <property type="protein sequence ID" value="KAG5922927.1"/>
    <property type="molecule type" value="Genomic_DNA"/>
</dbReference>
<protein>
    <recommendedName>
        <fullName evidence="1">Mtf2-like C-terminal domain-containing protein</fullName>
    </recommendedName>
</protein>
<comment type="caution">
    <text evidence="2">The sequence shown here is derived from an EMBL/GenBank/DDBJ whole genome shotgun (WGS) entry which is preliminary data.</text>
</comment>
<dbReference type="PANTHER" id="PTHR39468">
    <property type="entry name" value="CHROMOSOME 7, WHOLE GENOME SHOTGUN SEQUENCE"/>
    <property type="match status" value="1"/>
</dbReference>
<evidence type="ECO:0000313" key="2">
    <source>
        <dbReference type="EMBL" id="KAG5922927.1"/>
    </source>
</evidence>
<feature type="domain" description="Mtf2-like C-terminal" evidence="1">
    <location>
        <begin position="3"/>
        <end position="114"/>
    </location>
</feature>
<reference evidence="2" key="1">
    <citation type="journal article" date="2020" name="bioRxiv">
        <title>Whole genome comparisons of ergot fungi reveals the divergence and evolution of species within the genus Claviceps are the result of varying mechanisms driving genome evolution and host range expansion.</title>
        <authorList>
            <person name="Wyka S.A."/>
            <person name="Mondo S.J."/>
            <person name="Liu M."/>
            <person name="Dettman J."/>
            <person name="Nalam V."/>
            <person name="Broders K.D."/>
        </authorList>
    </citation>
    <scope>NUCLEOTIDE SEQUENCE</scope>
    <source>
        <strain evidence="2">CCC 489</strain>
    </source>
</reference>
<sequence length="146" mass="16178">MDVHGPLYPHFIERGLALLDTGFARPSDYAFAILPRVKSLGLPSYVLGVSSPFYTRLARMHWTRFGDAAAALDLLHEMNATGLYADEGARELLAAMRDHLHGCTWGAQGPFVMGMMEAPPYDATLMQRLEEMERQAAESMEEFAAA</sequence>
<accession>A0A8K0NHK3</accession>
<dbReference type="InterPro" id="IPR043837">
    <property type="entry name" value="Mtf2-like_C"/>
</dbReference>
<dbReference type="GO" id="GO:0005739">
    <property type="term" value="C:mitochondrion"/>
    <property type="evidence" value="ECO:0007669"/>
    <property type="project" value="InterPro"/>
</dbReference>
<keyword evidence="3" id="KW-1185">Reference proteome</keyword>
<name>A0A8K0NHK3_9HYPO</name>
<evidence type="ECO:0000313" key="3">
    <source>
        <dbReference type="Proteomes" id="UP000811619"/>
    </source>
</evidence>
<organism evidence="2 3">
    <name type="scientific">Claviceps africana</name>
    <dbReference type="NCBI Taxonomy" id="83212"/>
    <lineage>
        <taxon>Eukaryota</taxon>
        <taxon>Fungi</taxon>
        <taxon>Dikarya</taxon>
        <taxon>Ascomycota</taxon>
        <taxon>Pezizomycotina</taxon>
        <taxon>Sordariomycetes</taxon>
        <taxon>Hypocreomycetidae</taxon>
        <taxon>Hypocreales</taxon>
        <taxon>Clavicipitaceae</taxon>
        <taxon>Claviceps</taxon>
    </lineage>
</organism>
<dbReference type="PANTHER" id="PTHR39468:SF1">
    <property type="entry name" value="MTF2-LIKE C-TERMINAL DOMAIN-CONTAINING PROTEIN"/>
    <property type="match status" value="1"/>
</dbReference>
<dbReference type="Proteomes" id="UP000811619">
    <property type="component" value="Unassembled WGS sequence"/>
</dbReference>
<dbReference type="AlphaFoldDB" id="A0A8K0NHK3"/>
<dbReference type="Pfam" id="PF19189">
    <property type="entry name" value="Mtf2"/>
    <property type="match status" value="1"/>
</dbReference>
<dbReference type="InterPro" id="IPR040009">
    <property type="entry name" value="Mtf2/C5D6.12-like"/>
</dbReference>
<proteinExistence type="predicted"/>
<evidence type="ECO:0000259" key="1">
    <source>
        <dbReference type="Pfam" id="PF19189"/>
    </source>
</evidence>
<gene>
    <name evidence="2" type="ORF">E4U42_005132</name>
</gene>
<dbReference type="OrthoDB" id="2444174at2759"/>